<organism evidence="1 2">
    <name type="scientific">Novosphingobium mathurense</name>
    <dbReference type="NCBI Taxonomy" id="428990"/>
    <lineage>
        <taxon>Bacteria</taxon>
        <taxon>Pseudomonadati</taxon>
        <taxon>Pseudomonadota</taxon>
        <taxon>Alphaproteobacteria</taxon>
        <taxon>Sphingomonadales</taxon>
        <taxon>Sphingomonadaceae</taxon>
        <taxon>Novosphingobium</taxon>
    </lineage>
</organism>
<dbReference type="RefSeq" id="WP_054946761.1">
    <property type="nucleotide sequence ID" value="NZ_FVZE01000001.1"/>
</dbReference>
<accession>A0A1U6GS94</accession>
<evidence type="ECO:0008006" key="3">
    <source>
        <dbReference type="Google" id="ProtNLM"/>
    </source>
</evidence>
<dbReference type="AlphaFoldDB" id="A0A1U6GS94"/>
<gene>
    <name evidence="1" type="ORF">SAMN06295987_101223</name>
</gene>
<sequence length="200" mass="22082">MTDDRRHAPATARNRDPILAVLREALPGRGLVLEIASGTGEHAVHFARALPDITWQPSDPDADARASIASWREAEGAFNLRAPLELDAAAVFWPVERVDAIVCINMIHISPWESTLGLMAGAGRTLPAGAPLILYGPFRREGHPLEPSNAEFDLSLKDRDPRWGLRQLEEVSAVADSEGLAFERYVEMPANNLCVIYRRR</sequence>
<dbReference type="Pfam" id="PF06080">
    <property type="entry name" value="DUF938"/>
    <property type="match status" value="1"/>
</dbReference>
<dbReference type="InterPro" id="IPR029063">
    <property type="entry name" value="SAM-dependent_MTases_sf"/>
</dbReference>
<name>A0A1U6GS94_9SPHN</name>
<dbReference type="InterPro" id="IPR010342">
    <property type="entry name" value="DUF938"/>
</dbReference>
<protein>
    <recommendedName>
        <fullName evidence="3">SAM-dependent methyltransferase</fullName>
    </recommendedName>
</protein>
<dbReference type="PANTHER" id="PTHR20974:SF0">
    <property type="entry name" value="UPF0585 PROTEIN CG18661"/>
    <property type="match status" value="1"/>
</dbReference>
<evidence type="ECO:0000313" key="2">
    <source>
        <dbReference type="Proteomes" id="UP000190989"/>
    </source>
</evidence>
<dbReference type="PANTHER" id="PTHR20974">
    <property type="entry name" value="UPF0585 PROTEIN CG18661"/>
    <property type="match status" value="1"/>
</dbReference>
<proteinExistence type="predicted"/>
<keyword evidence="2" id="KW-1185">Reference proteome</keyword>
<dbReference type="Proteomes" id="UP000190989">
    <property type="component" value="Unassembled WGS sequence"/>
</dbReference>
<dbReference type="STRING" id="428990.SAMN06295987_101223"/>
<dbReference type="EMBL" id="FVZE01000001">
    <property type="protein sequence ID" value="SLJ86392.1"/>
    <property type="molecule type" value="Genomic_DNA"/>
</dbReference>
<dbReference type="SUPFAM" id="SSF53335">
    <property type="entry name" value="S-adenosyl-L-methionine-dependent methyltransferases"/>
    <property type="match status" value="1"/>
</dbReference>
<reference evidence="2" key="1">
    <citation type="submission" date="2017-02" db="EMBL/GenBank/DDBJ databases">
        <authorList>
            <person name="Varghese N."/>
            <person name="Submissions S."/>
        </authorList>
    </citation>
    <scope>NUCLEOTIDE SEQUENCE [LARGE SCALE GENOMIC DNA]</scope>
    <source>
        <strain evidence="2">SM117</strain>
    </source>
</reference>
<dbReference type="Gene3D" id="3.40.50.150">
    <property type="entry name" value="Vaccinia Virus protein VP39"/>
    <property type="match status" value="1"/>
</dbReference>
<evidence type="ECO:0000313" key="1">
    <source>
        <dbReference type="EMBL" id="SLJ86392.1"/>
    </source>
</evidence>